<organism evidence="2 3">
    <name type="scientific">Eiseniibacteriota bacterium</name>
    <dbReference type="NCBI Taxonomy" id="2212470"/>
    <lineage>
        <taxon>Bacteria</taxon>
        <taxon>Candidatus Eiseniibacteriota</taxon>
    </lineage>
</organism>
<dbReference type="GO" id="GO:0000271">
    <property type="term" value="P:polysaccharide biosynthetic process"/>
    <property type="evidence" value="ECO:0007669"/>
    <property type="project" value="TreeGrafter"/>
</dbReference>
<dbReference type="PANTHER" id="PTHR21047">
    <property type="entry name" value="DTDP-6-DEOXY-D-GLUCOSE-3,5 EPIMERASE"/>
    <property type="match status" value="1"/>
</dbReference>
<dbReference type="GO" id="GO:0008830">
    <property type="term" value="F:dTDP-4-dehydrorhamnose 3,5-epimerase activity"/>
    <property type="evidence" value="ECO:0007669"/>
    <property type="project" value="InterPro"/>
</dbReference>
<reference evidence="2" key="2">
    <citation type="journal article" date="2021" name="Microbiome">
        <title>Successional dynamics and alternative stable states in a saline activated sludge microbial community over 9 years.</title>
        <authorList>
            <person name="Wang Y."/>
            <person name="Ye J."/>
            <person name="Ju F."/>
            <person name="Liu L."/>
            <person name="Boyd J.A."/>
            <person name="Deng Y."/>
            <person name="Parks D.H."/>
            <person name="Jiang X."/>
            <person name="Yin X."/>
            <person name="Woodcroft B.J."/>
            <person name="Tyson G.W."/>
            <person name="Hugenholtz P."/>
            <person name="Polz M.F."/>
            <person name="Zhang T."/>
        </authorList>
    </citation>
    <scope>NUCLEOTIDE SEQUENCE</scope>
    <source>
        <strain evidence="2">HKST-UBA01</strain>
    </source>
</reference>
<reference evidence="2" key="1">
    <citation type="submission" date="2020-04" db="EMBL/GenBank/DDBJ databases">
        <authorList>
            <person name="Zhang T."/>
        </authorList>
    </citation>
    <scope>NUCLEOTIDE SEQUENCE</scope>
    <source>
        <strain evidence="2">HKST-UBA01</strain>
    </source>
</reference>
<accession>A0A956LZ05</accession>
<evidence type="ECO:0000313" key="3">
    <source>
        <dbReference type="Proteomes" id="UP000697710"/>
    </source>
</evidence>
<proteinExistence type="predicted"/>
<evidence type="ECO:0000256" key="1">
    <source>
        <dbReference type="PIRSR" id="PIRSR600888-3"/>
    </source>
</evidence>
<evidence type="ECO:0000313" key="2">
    <source>
        <dbReference type="EMBL" id="MCA9728194.1"/>
    </source>
</evidence>
<dbReference type="AlphaFoldDB" id="A0A956LZ05"/>
<dbReference type="EMBL" id="JAGQHR010000321">
    <property type="protein sequence ID" value="MCA9728194.1"/>
    <property type="molecule type" value="Genomic_DNA"/>
</dbReference>
<protein>
    <submittedName>
        <fullName evidence="2">dTDP-4-dehydrorhamnose 3,5-epimerase family protein</fullName>
    </submittedName>
</protein>
<dbReference type="InterPro" id="IPR000888">
    <property type="entry name" value="RmlC-like"/>
</dbReference>
<name>A0A956LZ05_UNCEI</name>
<dbReference type="InterPro" id="IPR014710">
    <property type="entry name" value="RmlC-like_jellyroll"/>
</dbReference>
<dbReference type="PANTHER" id="PTHR21047:SF2">
    <property type="entry name" value="THYMIDINE DIPHOSPHO-4-KETO-RHAMNOSE 3,5-EPIMERASE"/>
    <property type="match status" value="1"/>
</dbReference>
<dbReference type="InterPro" id="IPR011051">
    <property type="entry name" value="RmlC_Cupin_sf"/>
</dbReference>
<dbReference type="Proteomes" id="UP000697710">
    <property type="component" value="Unassembled WGS sequence"/>
</dbReference>
<gene>
    <name evidence="2" type="ORF">KC729_10955</name>
</gene>
<comment type="caution">
    <text evidence="2">The sequence shown here is derived from an EMBL/GenBank/DDBJ whole genome shotgun (WGS) entry which is preliminary data.</text>
</comment>
<sequence>MIDGVVVKQLKKIPDERGFLMEILRNDDSFFEKFGQAYVTAVYPGVVKGWHFHKKQVDHFCALKGMIKVVLYDGRENSPTHGEVNEFFMGEQNPILVRIPTFVLHGMKGVGTELGLLLNLPTEHYVYADPDEFRVDPHDNDVPYDWARQDR</sequence>
<dbReference type="SUPFAM" id="SSF51182">
    <property type="entry name" value="RmlC-like cupins"/>
    <property type="match status" value="1"/>
</dbReference>
<dbReference type="Gene3D" id="2.60.120.10">
    <property type="entry name" value="Jelly Rolls"/>
    <property type="match status" value="1"/>
</dbReference>
<feature type="site" description="Participates in a stacking interaction with the thymidine ring of dTDP-4-oxo-6-deoxyglucose" evidence="1">
    <location>
        <position position="125"/>
    </location>
</feature>
<dbReference type="Pfam" id="PF00908">
    <property type="entry name" value="dTDP_sugar_isom"/>
    <property type="match status" value="1"/>
</dbReference>
<dbReference type="GO" id="GO:0005829">
    <property type="term" value="C:cytosol"/>
    <property type="evidence" value="ECO:0007669"/>
    <property type="project" value="TreeGrafter"/>
</dbReference>